<dbReference type="SUPFAM" id="SSF52047">
    <property type="entry name" value="RNI-like"/>
    <property type="match status" value="1"/>
</dbReference>
<feature type="region of interest" description="Disordered" evidence="2">
    <location>
        <begin position="1"/>
        <end position="150"/>
    </location>
</feature>
<dbReference type="PANTHER" id="PTHR16134">
    <property type="entry name" value="F-BOX/TPR REPEAT PROTEIN POF3"/>
    <property type="match status" value="1"/>
</dbReference>
<evidence type="ECO:0000313" key="5">
    <source>
        <dbReference type="Proteomes" id="UP000440578"/>
    </source>
</evidence>
<dbReference type="AlphaFoldDB" id="A0A6A4X865"/>
<dbReference type="InterPro" id="IPR036047">
    <property type="entry name" value="F-box-like_dom_sf"/>
</dbReference>
<dbReference type="InterPro" id="IPR047922">
    <property type="entry name" value="FBXL6_F-box"/>
</dbReference>
<feature type="compositionally biased region" description="Low complexity" evidence="2">
    <location>
        <begin position="122"/>
        <end position="134"/>
    </location>
</feature>
<dbReference type="Gene3D" id="1.20.1280.50">
    <property type="match status" value="1"/>
</dbReference>
<gene>
    <name evidence="4" type="primary">FBXL6</name>
    <name evidence="4" type="ORF">FJT64_015088</name>
</gene>
<dbReference type="GO" id="GO:0019005">
    <property type="term" value="C:SCF ubiquitin ligase complex"/>
    <property type="evidence" value="ECO:0007669"/>
    <property type="project" value="InterPro"/>
</dbReference>
<dbReference type="CDD" id="cd22119">
    <property type="entry name" value="F-box_FBXL6"/>
    <property type="match status" value="1"/>
</dbReference>
<protein>
    <submittedName>
        <fullName evidence="4">F-box/LRR-repeat protein 6</fullName>
    </submittedName>
</protein>
<dbReference type="SUPFAM" id="SSF81383">
    <property type="entry name" value="F-box domain"/>
    <property type="match status" value="1"/>
</dbReference>
<dbReference type="SMART" id="SM00367">
    <property type="entry name" value="LRR_CC"/>
    <property type="match status" value="3"/>
</dbReference>
<dbReference type="InterPro" id="IPR001810">
    <property type="entry name" value="F-box_dom"/>
</dbReference>
<dbReference type="Gene3D" id="3.80.10.10">
    <property type="entry name" value="Ribonuclease Inhibitor"/>
    <property type="match status" value="2"/>
</dbReference>
<comment type="caution">
    <text evidence="4">The sequence shown here is derived from an EMBL/GenBank/DDBJ whole genome shotgun (WGS) entry which is preliminary data.</text>
</comment>
<dbReference type="EMBL" id="VIIS01000018">
    <property type="protein sequence ID" value="KAF0314453.1"/>
    <property type="molecule type" value="Genomic_DNA"/>
</dbReference>
<evidence type="ECO:0000256" key="2">
    <source>
        <dbReference type="SAM" id="MobiDB-lite"/>
    </source>
</evidence>
<keyword evidence="5" id="KW-1185">Reference proteome</keyword>
<dbReference type="InterPro" id="IPR032675">
    <property type="entry name" value="LRR_dom_sf"/>
</dbReference>
<evidence type="ECO:0000259" key="3">
    <source>
        <dbReference type="Pfam" id="PF12937"/>
    </source>
</evidence>
<feature type="domain" description="F-box" evidence="3">
    <location>
        <begin position="153"/>
        <end position="201"/>
    </location>
</feature>
<dbReference type="GO" id="GO:0031146">
    <property type="term" value="P:SCF-dependent proteasomal ubiquitin-dependent protein catabolic process"/>
    <property type="evidence" value="ECO:0007669"/>
    <property type="project" value="TreeGrafter"/>
</dbReference>
<proteinExistence type="predicted"/>
<keyword evidence="1" id="KW-0833">Ubl conjugation pathway</keyword>
<dbReference type="OrthoDB" id="3134645at2759"/>
<evidence type="ECO:0000256" key="1">
    <source>
        <dbReference type="ARBA" id="ARBA00022786"/>
    </source>
</evidence>
<feature type="compositionally biased region" description="Basic and acidic residues" evidence="2">
    <location>
        <begin position="8"/>
        <end position="17"/>
    </location>
</feature>
<dbReference type="Pfam" id="PF12937">
    <property type="entry name" value="F-box-like"/>
    <property type="match status" value="1"/>
</dbReference>
<name>A0A6A4X865_AMPAM</name>
<dbReference type="Proteomes" id="UP000440578">
    <property type="component" value="Unassembled WGS sequence"/>
</dbReference>
<accession>A0A6A4X865</accession>
<reference evidence="4 5" key="1">
    <citation type="submission" date="2019-07" db="EMBL/GenBank/DDBJ databases">
        <title>Draft genome assembly of a fouling barnacle, Amphibalanus amphitrite (Darwin, 1854): The first reference genome for Thecostraca.</title>
        <authorList>
            <person name="Kim W."/>
        </authorList>
    </citation>
    <scope>NUCLEOTIDE SEQUENCE [LARGE SCALE GENOMIC DNA]</scope>
    <source>
        <strain evidence="4">SNU_AA5</strain>
        <tissue evidence="4">Soma without cirri and trophi</tissue>
    </source>
</reference>
<dbReference type="InterPro" id="IPR006553">
    <property type="entry name" value="Leu-rich_rpt_Cys-con_subtyp"/>
</dbReference>
<dbReference type="PANTHER" id="PTHR16134:SF28">
    <property type="entry name" value="F-BOX_LRR-REPEAT PROTEIN 6"/>
    <property type="match status" value="1"/>
</dbReference>
<feature type="compositionally biased region" description="Basic and acidic residues" evidence="2">
    <location>
        <begin position="68"/>
        <end position="86"/>
    </location>
</feature>
<feature type="compositionally biased region" description="Basic residues" evidence="2">
    <location>
        <begin position="92"/>
        <end position="113"/>
    </location>
</feature>
<sequence length="576" mass="62818">MALPNTPKKMEGGDSPRRHGHSSKEGNGLAKSGTSPSGTSESDDGGWWGRVQHKHRPIVSPPLVYNDPSRRADQHADQRASVDTKDTPGSSTRRKRKLPSHRRRVTFGTTRKRAAVEDEVPSDSAGACSAANSNGERKAEEEEQQPQGDWGSRVPLEVLQVIFAEATRTVGAVPTLVRLSFVCRLWRDAAFSPHLWRSVDLGDHTKESRRTEKKLMWLLENRLTHARDLSLAGWNRVMKPACLSAVCAGCPELRSLSVARCRHVTASLLLLVVRQAPRLRALDLSAVEPRGTVSAPTLRQLADVMGSRLTELTLAHNLLTGLPQMVAVLAESCPRLEVLDLSNMVVSSSAAASLPVEKLMLGCRRLRVLCWTNTAIRLGPEPEDEEPAPGFPSLEELSVAVLKDTGSGGVDNADLWRLLCSSARLRLLDVRGCTAVTADGLLRLPADNLQHLFLSRSGATAGSQTLYALLERWRHSLLELDLAGGGHQPTVDAALRELAAPCSERWPPPPLRRLDLCGAAGSLPAVQLVVAACPQLRELDLTSCRALPRGLKRLYRGDEVATLRDGEPRRRGGPYR</sequence>
<organism evidence="4 5">
    <name type="scientific">Amphibalanus amphitrite</name>
    <name type="common">Striped barnacle</name>
    <name type="synonym">Balanus amphitrite</name>
    <dbReference type="NCBI Taxonomy" id="1232801"/>
    <lineage>
        <taxon>Eukaryota</taxon>
        <taxon>Metazoa</taxon>
        <taxon>Ecdysozoa</taxon>
        <taxon>Arthropoda</taxon>
        <taxon>Crustacea</taxon>
        <taxon>Multicrustacea</taxon>
        <taxon>Cirripedia</taxon>
        <taxon>Thoracica</taxon>
        <taxon>Thoracicalcarea</taxon>
        <taxon>Balanomorpha</taxon>
        <taxon>Balanoidea</taxon>
        <taxon>Balanidae</taxon>
        <taxon>Amphibalaninae</taxon>
        <taxon>Amphibalanus</taxon>
    </lineage>
</organism>
<evidence type="ECO:0000313" key="4">
    <source>
        <dbReference type="EMBL" id="KAF0314453.1"/>
    </source>
</evidence>